<keyword evidence="2" id="KW-1185">Reference proteome</keyword>
<evidence type="ECO:0000313" key="2">
    <source>
        <dbReference type="Proteomes" id="UP001206925"/>
    </source>
</evidence>
<name>A0AAD5CDW7_AMBAR</name>
<sequence length="88" mass="10018">MARLAARVTGQSGFNFGLEFENQSYLLLYPDKIIIFCDRIIIFVNGSELSQKVAAYQYAGMGIYSQLCYMRGKNNSKGVRPEETFMNE</sequence>
<evidence type="ECO:0000313" key="1">
    <source>
        <dbReference type="EMBL" id="KAI7740177.1"/>
    </source>
</evidence>
<dbReference type="Proteomes" id="UP001206925">
    <property type="component" value="Unassembled WGS sequence"/>
</dbReference>
<protein>
    <submittedName>
        <fullName evidence="1">Uncharacterized protein</fullName>
    </submittedName>
</protein>
<proteinExistence type="predicted"/>
<gene>
    <name evidence="1" type="ORF">M8C21_004704</name>
</gene>
<dbReference type="AlphaFoldDB" id="A0AAD5CDW7"/>
<organism evidence="1 2">
    <name type="scientific">Ambrosia artemisiifolia</name>
    <name type="common">Common ragweed</name>
    <dbReference type="NCBI Taxonomy" id="4212"/>
    <lineage>
        <taxon>Eukaryota</taxon>
        <taxon>Viridiplantae</taxon>
        <taxon>Streptophyta</taxon>
        <taxon>Embryophyta</taxon>
        <taxon>Tracheophyta</taxon>
        <taxon>Spermatophyta</taxon>
        <taxon>Magnoliopsida</taxon>
        <taxon>eudicotyledons</taxon>
        <taxon>Gunneridae</taxon>
        <taxon>Pentapetalae</taxon>
        <taxon>asterids</taxon>
        <taxon>campanulids</taxon>
        <taxon>Asterales</taxon>
        <taxon>Asteraceae</taxon>
        <taxon>Asteroideae</taxon>
        <taxon>Heliantheae alliance</taxon>
        <taxon>Heliantheae</taxon>
        <taxon>Ambrosia</taxon>
    </lineage>
</organism>
<accession>A0AAD5CDW7</accession>
<comment type="caution">
    <text evidence="1">The sequence shown here is derived from an EMBL/GenBank/DDBJ whole genome shotgun (WGS) entry which is preliminary data.</text>
</comment>
<dbReference type="EMBL" id="JAMZMK010008497">
    <property type="protein sequence ID" value="KAI7740177.1"/>
    <property type="molecule type" value="Genomic_DNA"/>
</dbReference>
<reference evidence="1" key="1">
    <citation type="submission" date="2022-06" db="EMBL/GenBank/DDBJ databases">
        <title>Uncovering the hologenomic basis of an extraordinary plant invasion.</title>
        <authorList>
            <person name="Bieker V.C."/>
            <person name="Martin M.D."/>
            <person name="Gilbert T."/>
            <person name="Hodgins K."/>
            <person name="Battlay P."/>
            <person name="Petersen B."/>
            <person name="Wilson J."/>
        </authorList>
    </citation>
    <scope>NUCLEOTIDE SEQUENCE</scope>
    <source>
        <strain evidence="1">AA19_3_7</strain>
        <tissue evidence="1">Leaf</tissue>
    </source>
</reference>